<dbReference type="AlphaFoldDB" id="A0A1E7EK97"/>
<dbReference type="InParanoid" id="A0A1E7EK97"/>
<dbReference type="OrthoDB" id="549243at2759"/>
<proteinExistence type="predicted"/>
<sequence>MRRANANNNNNNHNYDRDRNNRKRRPSFLTPSIVGDDSIAGRTRRQKRAIASKWDLQTSIILEIISWLDQDSLMNLSLVSKQLHDIITTDEPGNKNKIRPIFEISGRSTLKFYQNLQHHFLNKETKGKLQRYQIMSFKDSSKLKGDQKSDHKLREMVKNIQMNGIVSLYLSSSSSRDEIDSALLLTLPYILPKLQEVDFSNVCYGHLILWQFLNTCPLLEKLTSNNNRNHYHVSGYEMQYSKNLKEINMNNSTFVVFVDDRKISDLNNHHEIFMFHECCKALEHVSIRYMNWNFSLGHNFNNDEDRKLILIQNILIKFVRNAPPTLHWFRSDLTPDNMTMLRMERPGIELLN</sequence>
<dbReference type="KEGG" id="fcy:FRACYDRAFT_278502"/>
<dbReference type="Gene3D" id="3.80.10.10">
    <property type="entry name" value="Ribonuclease Inhibitor"/>
    <property type="match status" value="1"/>
</dbReference>
<organism evidence="3 4">
    <name type="scientific">Fragilariopsis cylindrus CCMP1102</name>
    <dbReference type="NCBI Taxonomy" id="635003"/>
    <lineage>
        <taxon>Eukaryota</taxon>
        <taxon>Sar</taxon>
        <taxon>Stramenopiles</taxon>
        <taxon>Ochrophyta</taxon>
        <taxon>Bacillariophyta</taxon>
        <taxon>Bacillariophyceae</taxon>
        <taxon>Bacillariophycidae</taxon>
        <taxon>Bacillariales</taxon>
        <taxon>Bacillariaceae</taxon>
        <taxon>Fragilariopsis</taxon>
    </lineage>
</organism>
<dbReference type="EMBL" id="KV784412">
    <property type="protein sequence ID" value="OEU06351.1"/>
    <property type="molecule type" value="Genomic_DNA"/>
</dbReference>
<evidence type="ECO:0000313" key="4">
    <source>
        <dbReference type="Proteomes" id="UP000095751"/>
    </source>
</evidence>
<reference evidence="3 4" key="1">
    <citation type="submission" date="2016-09" db="EMBL/GenBank/DDBJ databases">
        <title>Extensive genetic diversity and differential bi-allelic expression allows diatom success in the polar Southern Ocean.</title>
        <authorList>
            <consortium name="DOE Joint Genome Institute"/>
            <person name="Mock T."/>
            <person name="Otillar R.P."/>
            <person name="Strauss J."/>
            <person name="Dupont C."/>
            <person name="Frickenhaus S."/>
            <person name="Maumus F."/>
            <person name="Mcmullan M."/>
            <person name="Sanges R."/>
            <person name="Schmutz J."/>
            <person name="Toseland A."/>
            <person name="Valas R."/>
            <person name="Veluchamy A."/>
            <person name="Ward B.J."/>
            <person name="Allen A."/>
            <person name="Barry K."/>
            <person name="Falciatore A."/>
            <person name="Ferrante M."/>
            <person name="Fortunato A.E."/>
            <person name="Gloeckner G."/>
            <person name="Gruber A."/>
            <person name="Hipkin R."/>
            <person name="Janech M."/>
            <person name="Kroth P."/>
            <person name="Leese F."/>
            <person name="Lindquist E."/>
            <person name="Lyon B.R."/>
            <person name="Martin J."/>
            <person name="Mayer C."/>
            <person name="Parker M."/>
            <person name="Quesneville H."/>
            <person name="Raymond J."/>
            <person name="Uhlig C."/>
            <person name="Valentin K.U."/>
            <person name="Worden A.Z."/>
            <person name="Armbrust E.V."/>
            <person name="Bowler C."/>
            <person name="Green B."/>
            <person name="Moulton V."/>
            <person name="Van Oosterhout C."/>
            <person name="Grigoriev I."/>
        </authorList>
    </citation>
    <scope>NUCLEOTIDE SEQUENCE [LARGE SCALE GENOMIC DNA]</scope>
    <source>
        <strain evidence="3 4">CCMP1102</strain>
    </source>
</reference>
<keyword evidence="4" id="KW-1185">Reference proteome</keyword>
<dbReference type="SUPFAM" id="SSF81383">
    <property type="entry name" value="F-box domain"/>
    <property type="match status" value="1"/>
</dbReference>
<dbReference type="Proteomes" id="UP000095751">
    <property type="component" value="Unassembled WGS sequence"/>
</dbReference>
<evidence type="ECO:0000259" key="2">
    <source>
        <dbReference type="SMART" id="SM00256"/>
    </source>
</evidence>
<dbReference type="SMART" id="SM00256">
    <property type="entry name" value="FBOX"/>
    <property type="match status" value="1"/>
</dbReference>
<dbReference type="Pfam" id="PF00646">
    <property type="entry name" value="F-box"/>
    <property type="match status" value="1"/>
</dbReference>
<feature type="compositionally biased region" description="Low complexity" evidence="1">
    <location>
        <begin position="1"/>
        <end position="13"/>
    </location>
</feature>
<gene>
    <name evidence="3" type="ORF">FRACYDRAFT_278502</name>
</gene>
<feature type="domain" description="F-box" evidence="2">
    <location>
        <begin position="56"/>
        <end position="96"/>
    </location>
</feature>
<dbReference type="SUPFAM" id="SSF52047">
    <property type="entry name" value="RNI-like"/>
    <property type="match status" value="1"/>
</dbReference>
<name>A0A1E7EK97_9STRA</name>
<accession>A0A1E7EK97</accession>
<dbReference type="InterPro" id="IPR001810">
    <property type="entry name" value="F-box_dom"/>
</dbReference>
<evidence type="ECO:0000313" key="3">
    <source>
        <dbReference type="EMBL" id="OEU06351.1"/>
    </source>
</evidence>
<protein>
    <recommendedName>
        <fullName evidence="2">F-box domain-containing protein</fullName>
    </recommendedName>
</protein>
<feature type="region of interest" description="Disordered" evidence="1">
    <location>
        <begin position="1"/>
        <end position="35"/>
    </location>
</feature>
<evidence type="ECO:0000256" key="1">
    <source>
        <dbReference type="SAM" id="MobiDB-lite"/>
    </source>
</evidence>
<dbReference type="CDD" id="cd09917">
    <property type="entry name" value="F-box_SF"/>
    <property type="match status" value="1"/>
</dbReference>
<dbReference type="InterPro" id="IPR032675">
    <property type="entry name" value="LRR_dom_sf"/>
</dbReference>
<dbReference type="InterPro" id="IPR036047">
    <property type="entry name" value="F-box-like_dom_sf"/>
</dbReference>